<keyword evidence="7" id="KW-0788">Thiol protease</keyword>
<name>A0A7J6Q504_PEROL</name>
<evidence type="ECO:0000313" key="15">
    <source>
        <dbReference type="EMBL" id="KAF4703644.1"/>
    </source>
</evidence>
<dbReference type="GO" id="GO:0000423">
    <property type="term" value="P:mitophagy"/>
    <property type="evidence" value="ECO:0007669"/>
    <property type="project" value="TreeGrafter"/>
</dbReference>
<keyword evidence="12" id="KW-0175">Coiled coil</keyword>
<evidence type="ECO:0000256" key="12">
    <source>
        <dbReference type="SAM" id="Coils"/>
    </source>
</evidence>
<feature type="region of interest" description="Disordered" evidence="13">
    <location>
        <begin position="412"/>
        <end position="441"/>
    </location>
</feature>
<evidence type="ECO:0000259" key="14">
    <source>
        <dbReference type="Pfam" id="PF03416"/>
    </source>
</evidence>
<dbReference type="GO" id="GO:0015031">
    <property type="term" value="P:protein transport"/>
    <property type="evidence" value="ECO:0007669"/>
    <property type="project" value="UniProtKB-KW"/>
</dbReference>
<dbReference type="InterPro" id="IPR010754">
    <property type="entry name" value="OPA3-like"/>
</dbReference>
<gene>
    <name evidence="15" type="primary">ATG4D</name>
    <name evidence="15" type="ORF">FOZ62_010134</name>
</gene>
<evidence type="ECO:0000256" key="13">
    <source>
        <dbReference type="SAM" id="MobiDB-lite"/>
    </source>
</evidence>
<dbReference type="Pfam" id="PF03416">
    <property type="entry name" value="Peptidase_C54"/>
    <property type="match status" value="1"/>
</dbReference>
<keyword evidence="8 11" id="KW-0653">Protein transport</keyword>
<comment type="function">
    <text evidence="11">Cysteine protease that plays a key role in autophagy by mediating both proteolytic activation and delipidation of ATG8 family proteins.</text>
</comment>
<evidence type="ECO:0000256" key="5">
    <source>
        <dbReference type="ARBA" id="ARBA00022670"/>
    </source>
</evidence>
<keyword evidence="4 11" id="KW-0963">Cytoplasm</keyword>
<dbReference type="EMBL" id="JABANM010032007">
    <property type="protein sequence ID" value="KAF4703644.1"/>
    <property type="molecule type" value="Genomic_DNA"/>
</dbReference>
<dbReference type="EC" id="3.4.22.-" evidence="11"/>
<dbReference type="SUPFAM" id="SSF54001">
    <property type="entry name" value="Cysteine proteinases"/>
    <property type="match status" value="1"/>
</dbReference>
<comment type="subcellular location">
    <subcellularLocation>
        <location evidence="1 11">Cytoplasm</location>
    </subcellularLocation>
</comment>
<feature type="non-terminal residue" evidence="15">
    <location>
        <position position="741"/>
    </location>
</feature>
<dbReference type="GO" id="GO:0000045">
    <property type="term" value="P:autophagosome assembly"/>
    <property type="evidence" value="ECO:0007669"/>
    <property type="project" value="TreeGrafter"/>
</dbReference>
<comment type="similarity">
    <text evidence="2 11">Belongs to the peptidase C54 family.</text>
</comment>
<dbReference type="GO" id="GO:0005737">
    <property type="term" value="C:cytoplasm"/>
    <property type="evidence" value="ECO:0007669"/>
    <property type="project" value="UniProtKB-SubCell"/>
</dbReference>
<dbReference type="InterPro" id="IPR046792">
    <property type="entry name" value="Peptidase_C54_cat"/>
</dbReference>
<keyword evidence="9 11" id="KW-0072">Autophagy</keyword>
<dbReference type="InterPro" id="IPR038765">
    <property type="entry name" value="Papain-like_cys_pep_sf"/>
</dbReference>
<evidence type="ECO:0000256" key="9">
    <source>
        <dbReference type="ARBA" id="ARBA00023006"/>
    </source>
</evidence>
<dbReference type="InterPro" id="IPR005078">
    <property type="entry name" value="Peptidase_C54"/>
</dbReference>
<evidence type="ECO:0000256" key="8">
    <source>
        <dbReference type="ARBA" id="ARBA00022927"/>
    </source>
</evidence>
<dbReference type="GO" id="GO:0016485">
    <property type="term" value="P:protein processing"/>
    <property type="evidence" value="ECO:0007669"/>
    <property type="project" value="TreeGrafter"/>
</dbReference>
<feature type="compositionally biased region" description="Low complexity" evidence="13">
    <location>
        <begin position="417"/>
        <end position="433"/>
    </location>
</feature>
<sequence length="741" mass="82069">MSPIFPAAKVGGALMKTLAKPVSSRIQSLARTDDFWRGKTVALGQALNILSRRITRVAENNKTRRAIPPLKEAAALDWGATFIGESFVFGVTILIIISEYQRAAKKDREQDMLKRLQREDKEAHRLRDVAERERRLQRLEDHIEFLHSRVDHAAADHDKLSRTLAAHRDRQQAPRPSATDPGLSISDTKAAFKGWGHNLQEHLANAYGTEPVVVRDPDQRAWLLGRQSRSTADFYTVWRGIRRMTYRKNFQTPLYNQNKHLEFHCDTGWGCTIRSAQMLLLVALKKHHGLDSSGARLPSTEDLINRGPQQPSDEVTVDETKLLRLFEDRFDRPFSIHAFMSYSEPGQWFGPARVCDVVHHLLTTPALCHLGLAVYVDHDGLLKPEDVRAASAGRRSSTPDLRRVTMEIVAVEGSPRRGGSAAGSPTSSASDTSVGRRKRSWSLGSRGHEWAVLSPSDATVMRSRTGEDVSSPSHFVLVGFSGDSSSDPCPDYEVDGMEVDSSACSDTWHDCPTASITPPSVDDTDGMAEEWSKGVLLLFPVRLTDGDQVDADSARVVSEYLKLPWCIGVIGGQSTRAHYIVGVAERDTYAPPPGGWGGGRRHTHVDLLSIDPHFVQSAVVEAQSISFKNSVDPSRLQPDRLNPSLAVGFYVKDQTDLEELSAELDRIKDGFIQVCMPGTALSSFSATSSQTSTDRGPLACRLYFLDVTAFGSLVWGHLGVDDWANLARCCRLTRDWSRLMA</sequence>
<dbReference type="GO" id="GO:0019786">
    <property type="term" value="F:protein-phosphatidylethanolamide deconjugating activity"/>
    <property type="evidence" value="ECO:0007669"/>
    <property type="project" value="InterPro"/>
</dbReference>
<evidence type="ECO:0000256" key="10">
    <source>
        <dbReference type="ARBA" id="ARBA00029362"/>
    </source>
</evidence>
<proteinExistence type="inferred from homology"/>
<feature type="coiled-coil region" evidence="12">
    <location>
        <begin position="113"/>
        <end position="156"/>
    </location>
</feature>
<comment type="catalytic activity">
    <reaction evidence="10">
        <text>[protein]-C-terminal L-amino acid-glycyl-phosphatidylethanolamide + H2O = [protein]-C-terminal L-amino acid-glycine + a 1,2-diacyl-sn-glycero-3-phosphoethanolamine</text>
        <dbReference type="Rhea" id="RHEA:67548"/>
        <dbReference type="Rhea" id="RHEA-COMP:17323"/>
        <dbReference type="Rhea" id="RHEA-COMP:17324"/>
        <dbReference type="ChEBI" id="CHEBI:15377"/>
        <dbReference type="ChEBI" id="CHEBI:64612"/>
        <dbReference type="ChEBI" id="CHEBI:172940"/>
        <dbReference type="ChEBI" id="CHEBI:172941"/>
    </reaction>
    <physiologicalReaction direction="left-to-right" evidence="10">
        <dbReference type="Rhea" id="RHEA:67549"/>
    </physiologicalReaction>
</comment>
<dbReference type="Pfam" id="PF07047">
    <property type="entry name" value="OPA3"/>
    <property type="match status" value="1"/>
</dbReference>
<dbReference type="GO" id="GO:0004197">
    <property type="term" value="F:cysteine-type endopeptidase activity"/>
    <property type="evidence" value="ECO:0007669"/>
    <property type="project" value="TreeGrafter"/>
</dbReference>
<organism evidence="15 16">
    <name type="scientific">Perkinsus olseni</name>
    <name type="common">Perkinsus atlanticus</name>
    <dbReference type="NCBI Taxonomy" id="32597"/>
    <lineage>
        <taxon>Eukaryota</taxon>
        <taxon>Sar</taxon>
        <taxon>Alveolata</taxon>
        <taxon>Perkinsozoa</taxon>
        <taxon>Perkinsea</taxon>
        <taxon>Perkinsida</taxon>
        <taxon>Perkinsidae</taxon>
        <taxon>Perkinsus</taxon>
    </lineage>
</organism>
<evidence type="ECO:0000256" key="4">
    <source>
        <dbReference type="ARBA" id="ARBA00022490"/>
    </source>
</evidence>
<keyword evidence="3" id="KW-0813">Transport</keyword>
<evidence type="ECO:0000256" key="2">
    <source>
        <dbReference type="ARBA" id="ARBA00010958"/>
    </source>
</evidence>
<dbReference type="Proteomes" id="UP000574390">
    <property type="component" value="Unassembled WGS sequence"/>
</dbReference>
<feature type="region of interest" description="Disordered" evidence="13">
    <location>
        <begin position="166"/>
        <end position="185"/>
    </location>
</feature>
<evidence type="ECO:0000256" key="7">
    <source>
        <dbReference type="ARBA" id="ARBA00022807"/>
    </source>
</evidence>
<feature type="domain" description="Peptidase C54 catalytic" evidence="14">
    <location>
        <begin position="242"/>
        <end position="661"/>
    </location>
</feature>
<dbReference type="PANTHER" id="PTHR22624">
    <property type="entry name" value="CYSTEINE PROTEASE ATG4"/>
    <property type="match status" value="1"/>
</dbReference>
<evidence type="ECO:0000256" key="11">
    <source>
        <dbReference type="RuleBase" id="RU363115"/>
    </source>
</evidence>
<comment type="caution">
    <text evidence="15">The sequence shown here is derived from an EMBL/GenBank/DDBJ whole genome shotgun (WGS) entry which is preliminary data.</text>
</comment>
<dbReference type="GO" id="GO:0034727">
    <property type="term" value="P:piecemeal microautophagy of the nucleus"/>
    <property type="evidence" value="ECO:0007669"/>
    <property type="project" value="TreeGrafter"/>
</dbReference>
<keyword evidence="5 11" id="KW-0645">Protease</keyword>
<reference evidence="15 16" key="1">
    <citation type="submission" date="2020-04" db="EMBL/GenBank/DDBJ databases">
        <title>Perkinsus olseni comparative genomics.</title>
        <authorList>
            <person name="Bogema D.R."/>
        </authorList>
    </citation>
    <scope>NUCLEOTIDE SEQUENCE [LARGE SCALE GENOMIC DNA]</scope>
    <source>
        <strain evidence="15">ATCC PRA-205</strain>
    </source>
</reference>
<evidence type="ECO:0000256" key="3">
    <source>
        <dbReference type="ARBA" id="ARBA00022448"/>
    </source>
</evidence>
<evidence type="ECO:0000256" key="1">
    <source>
        <dbReference type="ARBA" id="ARBA00004496"/>
    </source>
</evidence>
<protein>
    <recommendedName>
        <fullName evidence="11">Cysteine protease</fullName>
        <ecNumber evidence="11">3.4.22.-</ecNumber>
    </recommendedName>
</protein>
<dbReference type="GO" id="GO:0035973">
    <property type="term" value="P:aggrephagy"/>
    <property type="evidence" value="ECO:0007669"/>
    <property type="project" value="TreeGrafter"/>
</dbReference>
<evidence type="ECO:0000256" key="6">
    <source>
        <dbReference type="ARBA" id="ARBA00022801"/>
    </source>
</evidence>
<dbReference type="PANTHER" id="PTHR22624:SF49">
    <property type="entry name" value="CYSTEINE PROTEASE"/>
    <property type="match status" value="1"/>
</dbReference>
<dbReference type="AlphaFoldDB" id="A0A7J6Q504"/>
<evidence type="ECO:0000313" key="16">
    <source>
        <dbReference type="Proteomes" id="UP000574390"/>
    </source>
</evidence>
<accession>A0A7J6Q504</accession>
<keyword evidence="6 11" id="KW-0378">Hydrolase</keyword>